<reference evidence="7" key="2">
    <citation type="submission" date="2025-08" db="UniProtKB">
        <authorList>
            <consortium name="Ensembl"/>
        </authorList>
    </citation>
    <scope>IDENTIFICATION</scope>
</reference>
<dbReference type="GO" id="GO:0005813">
    <property type="term" value="C:centrosome"/>
    <property type="evidence" value="ECO:0007669"/>
    <property type="project" value="TreeGrafter"/>
</dbReference>
<proteinExistence type="predicted"/>
<evidence type="ECO:0000256" key="2">
    <source>
        <dbReference type="ARBA" id="ARBA00012489"/>
    </source>
</evidence>
<feature type="region of interest" description="Disordered" evidence="5">
    <location>
        <begin position="1331"/>
        <end position="1359"/>
    </location>
</feature>
<keyword evidence="4" id="KW-0159">Chromosome partition</keyword>
<feature type="domain" description="Peptidase C50" evidence="6">
    <location>
        <begin position="1995"/>
        <end position="2090"/>
    </location>
</feature>
<dbReference type="EC" id="3.4.22.49" evidence="2"/>
<sequence length="2170" mass="241298">MKCLKVDEYIKRTASVKETELLFHELENYVKGKPGLQGRTLCDRIIRACNHQLGVGGLDLEHIGQLVKLMELSLHGYDIFAALVPQSNPLYMEKIVFHIVKKLSSLEVHTLCSHIAGLLYSRLSKAQQDEEDYCVLVRSCFSVLWSGLSAAKDKKILNPQDKLRCQMQALSFLLLLDAENATPSLPKAVVYTEDIVTEFESSCGVMTKEDTSILLQEINTLFNTCWTGDQDSGGDGSKQPAASRFYMLSEMVLIIVKVLCKAGHHSLASSFLSEIERKASDFLSCQCTAVVLAKWGVMIHSTVKAGDEARQALTECARAVRSVSGNLGDREGHALLEGCSFVVWAVDSGYDKGLSGPVLLALFSFFEEHQECVMRILKKNLSCQAECSRLQKSICFSIYKGFEYAYESMLASELEDSDTLERVLLYCQATAGLMMTELHKLSSENLVIKAVIAVSNLACGLYNRRLYDKAFILVEILCRDLCKNCPASLSVDRLSRPFMLAVQTSRRTGQYDRALDWVILWLKALGDKITAHMTEPVSLWVKTKTDAACNSEEDIRLRTLRDGFGPDVPDESVMLRLLEEELCAYKEMPGDTAQERYNTLCDLLDICHEESSHIHLRAVYLCEMAKVVCFQDFSEQTDCSAVDFIHEALRLLDEEPETPENADKLKDDKAHALLWLYICTLEKNLQEAIDSDRKRKELCEQTQCVTNSIGNNDFDYEDKQKTQDSIPVYEGLHFNLTAEHKLCQPLESALDIWTTIFQSETLPSIREPKETCRSIGVTASLFRLMGKPLQALKALQILTDFSRKLADNEACASSLIHSANILLDLGSTELAQAQLDQVESVLSSNTAEGSSSLSLLAILVKAQCHYNNGQIDRGLRCLIEVLKELKKQQKQSKSWYLLRARALQTCSSFLSIDAALLPQVQKNLIMEQGISTSDGALYESLKLLCSLLVTLVGKGLYGTTTSSNSSTNVAFINQAGDNLALKWQLLAELLNCSKKMVSVRSNCGAINDARLQCLEALKLAIKLQTLSQCSELLVMKAELELMQGEKDESRTDLDIVRNLLERSTDFSDQVQRAEVKIKPRKGRPVQRPQSPLPTIEDDLKDILSTRWTSKEPVVKDLSSSPPLKALPHRCLSSLTHEPECQCPCCSEPCLGRATARWAAAQADLLLQLDPNDTSVSSKLQWATLSRSKTVTAKLGVKLAKLFPLYDTGKHISKPSLMQDIVGRVYLHMALSGVDPSLTKVCGIWKILEAGLAFVESTPSPMLRPVRAGLMTAKAIASLISLAAKNECTPQELFSKAWTWNMPKEGKDLKSELKTDPPASVLKKSKDVIKNSVTADPKKEAKKTRSVKPKIRVTSSSTKEKSQVPITPVTVKSYPFVKELSSYDFNTAVPTLALTPVQKVRCPASVQKPSRTAPKLQFHVYEELSPVQGKAQPVPAAPKRTKKSRFKVEFSDESDSEANAQAEPKVKAEASKTRTTARRAGHNTKTTPDAPAEKVPPKRQVKGKKSTVVPRAASSDDETLVCRPGSTRRTRKQVSAAAVEEPDTMRTIEEETPEVLDMSIEQLRTSDAEDNSASSKDNNVDFEVLRRDMCGDLERDELFVLRNRGHLRENAQIHLSHADSRPDNLTLEDVQSLLRSAWLTLQHFPPPTIYPTLCALLALTTGQQNSITTAMLHSHSVGITSRHRTIRHIASCLKKLKKASRELEDKMDALSLNELTQTLCEQRLTQMENIFSFPTADPLTFPENHDQEFIQQIQHLPSGVTACVMSVMGVKQGEMGNSIMLTRLEKSSAPVTVYIDTSKQKHPISQLVQEMDSILVEQKVVSCVSEKAKWWEGRRALDSRVEQLLKDMERLLGCWRTFLLPLSLDAELSKQTQHLYQALSARGVPVEEEMLKVLLSASPVLSEDDLKQFALGVSPQWDTECDQLLHTAVSQLLQRDEPRNHVVLILDKYLQKLPWESIPVLKSSSVSRMPSLHSLLGLSIQKETDSESILRRGVDAKKVFYVLDPDDNLGNSQERFKDWFCSKPDWEGVCGIAPDLGRLEEAVATKDVYIYVGHGAGARFLDSQAVLKRPLRAASLLFGCSSGALAVRGQQEGNGIVLNYIIAGCPFILGNLWDVTDRDIDRFTKALLESWFSAGSGAPLLDFMGSSRQATHLKYLIGAAPVVYGLPVHLT</sequence>
<protein>
    <recommendedName>
        <fullName evidence="2">separase</fullName>
        <ecNumber evidence="2">3.4.22.49</ecNumber>
    </recommendedName>
</protein>
<evidence type="ECO:0000256" key="1">
    <source>
        <dbReference type="ARBA" id="ARBA00000451"/>
    </source>
</evidence>
<feature type="region of interest" description="Disordered" evidence="5">
    <location>
        <begin position="1424"/>
        <end position="1541"/>
    </location>
</feature>
<dbReference type="SUPFAM" id="SSF48452">
    <property type="entry name" value="TPR-like"/>
    <property type="match status" value="1"/>
</dbReference>
<evidence type="ECO:0000256" key="3">
    <source>
        <dbReference type="ARBA" id="ARBA00022801"/>
    </source>
</evidence>
<evidence type="ECO:0000259" key="6">
    <source>
        <dbReference type="PROSITE" id="PS51700"/>
    </source>
</evidence>
<dbReference type="Pfam" id="PF03568">
    <property type="entry name" value="Separin_C"/>
    <property type="match status" value="1"/>
</dbReference>
<dbReference type="PANTHER" id="PTHR12792">
    <property type="entry name" value="EXTRA SPINDLE POLES 1-RELATED"/>
    <property type="match status" value="1"/>
</dbReference>
<evidence type="ECO:0000313" key="7">
    <source>
        <dbReference type="Ensembl" id="ENSOABP00000074270.1"/>
    </source>
</evidence>
<dbReference type="GO" id="GO:0005737">
    <property type="term" value="C:cytoplasm"/>
    <property type="evidence" value="ECO:0007669"/>
    <property type="project" value="TreeGrafter"/>
</dbReference>
<dbReference type="GO" id="GO:0004197">
    <property type="term" value="F:cysteine-type endopeptidase activity"/>
    <property type="evidence" value="ECO:0007669"/>
    <property type="project" value="InterPro"/>
</dbReference>
<dbReference type="Proteomes" id="UP000472276">
    <property type="component" value="Unassembled WGS sequence"/>
</dbReference>
<dbReference type="InterPro" id="IPR030397">
    <property type="entry name" value="SEPARIN_core_dom"/>
</dbReference>
<dbReference type="InterPro" id="IPR005314">
    <property type="entry name" value="Peptidase_C50"/>
</dbReference>
<organism evidence="7 8">
    <name type="scientific">Oreochromis aureus</name>
    <name type="common">Israeli tilapia</name>
    <name type="synonym">Chromis aureus</name>
    <dbReference type="NCBI Taxonomy" id="47969"/>
    <lineage>
        <taxon>Eukaryota</taxon>
        <taxon>Metazoa</taxon>
        <taxon>Chordata</taxon>
        <taxon>Craniata</taxon>
        <taxon>Vertebrata</taxon>
        <taxon>Euteleostomi</taxon>
        <taxon>Actinopterygii</taxon>
        <taxon>Neopterygii</taxon>
        <taxon>Teleostei</taxon>
        <taxon>Neoteleostei</taxon>
        <taxon>Acanthomorphata</taxon>
        <taxon>Ovalentaria</taxon>
        <taxon>Cichlomorphae</taxon>
        <taxon>Cichliformes</taxon>
        <taxon>Cichlidae</taxon>
        <taxon>African cichlids</taxon>
        <taxon>Pseudocrenilabrinae</taxon>
        <taxon>Oreochromini</taxon>
        <taxon>Oreochromis</taxon>
    </lineage>
</organism>
<dbReference type="GO" id="GO:0006508">
    <property type="term" value="P:proteolysis"/>
    <property type="evidence" value="ECO:0007669"/>
    <property type="project" value="InterPro"/>
</dbReference>
<evidence type="ECO:0000256" key="5">
    <source>
        <dbReference type="SAM" id="MobiDB-lite"/>
    </source>
</evidence>
<keyword evidence="3" id="KW-0378">Hydrolase</keyword>
<dbReference type="PANTHER" id="PTHR12792:SF0">
    <property type="entry name" value="SEPARIN"/>
    <property type="match status" value="1"/>
</dbReference>
<keyword evidence="8" id="KW-1185">Reference proteome</keyword>
<gene>
    <name evidence="7" type="primary">ESPL1</name>
</gene>
<dbReference type="GO" id="GO:0005634">
    <property type="term" value="C:nucleus"/>
    <property type="evidence" value="ECO:0007669"/>
    <property type="project" value="InterPro"/>
</dbReference>
<name>A0AAZ1Y378_OREAU</name>
<dbReference type="GO" id="GO:0051307">
    <property type="term" value="P:meiotic chromosome separation"/>
    <property type="evidence" value="ECO:0007669"/>
    <property type="project" value="TreeGrafter"/>
</dbReference>
<comment type="catalytic activity">
    <reaction evidence="1">
        <text>All bonds known to be hydrolyzed by this endopeptidase have arginine in P1 and an acidic residue in P4. P6 is often occupied by an acidic residue or by a hydroxy-amino-acid residue, the phosphorylation of which enhances cleavage.</text>
        <dbReference type="EC" id="3.4.22.49"/>
    </reaction>
</comment>
<reference evidence="8" key="1">
    <citation type="submission" date="2020-03" db="EMBL/GenBank/DDBJ databases">
        <title>Evolution of repeat sequences and sex chromosomes of tilapia species revealed by chromosome-level genomes.</title>
        <authorList>
            <person name="Xu L."/>
            <person name="Tao W."/>
            <person name="Wang D."/>
            <person name="Zhou Q."/>
        </authorList>
    </citation>
    <scope>NUCLEOTIDE SEQUENCE [LARGE SCALE GENOMIC DNA]</scope>
    <source>
        <strain evidence="8">Israel</strain>
    </source>
</reference>
<dbReference type="GO" id="GO:0072686">
    <property type="term" value="C:mitotic spindle"/>
    <property type="evidence" value="ECO:0007669"/>
    <property type="project" value="TreeGrafter"/>
</dbReference>
<evidence type="ECO:0000256" key="4">
    <source>
        <dbReference type="ARBA" id="ARBA00022829"/>
    </source>
</evidence>
<feature type="compositionally biased region" description="Basic residues" evidence="5">
    <location>
        <begin position="1339"/>
        <end position="1350"/>
    </location>
</feature>
<evidence type="ECO:0000313" key="8">
    <source>
        <dbReference type="Proteomes" id="UP000472276"/>
    </source>
</evidence>
<reference evidence="7" key="3">
    <citation type="submission" date="2025-09" db="UniProtKB">
        <authorList>
            <consortium name="Ensembl"/>
        </authorList>
    </citation>
    <scope>IDENTIFICATION</scope>
</reference>
<dbReference type="PROSITE" id="PS51700">
    <property type="entry name" value="SEPARIN"/>
    <property type="match status" value="1"/>
</dbReference>
<dbReference type="Ensembl" id="ENSOABT00000036466.2">
    <property type="protein sequence ID" value="ENSOABP00000074270.1"/>
    <property type="gene ID" value="ENSOABG00000016322.2"/>
</dbReference>
<dbReference type="InterPro" id="IPR011990">
    <property type="entry name" value="TPR-like_helical_dom_sf"/>
</dbReference>
<accession>A0AAZ1Y378</accession>